<evidence type="ECO:0000313" key="3">
    <source>
        <dbReference type="Proteomes" id="UP000011116"/>
    </source>
</evidence>
<dbReference type="PaxDb" id="4513-MLOC_52483.1"/>
<dbReference type="PANTHER" id="PTHR47389">
    <property type="entry name" value="OS09G0436400 PROTEIN"/>
    <property type="match status" value="1"/>
</dbReference>
<evidence type="ECO:0000313" key="2">
    <source>
        <dbReference type="EnsemblPlants" id="HORVU.MOREX.r3.5HG0481080.1"/>
    </source>
</evidence>
<dbReference type="GeneID" id="123397616"/>
<dbReference type="Gene3D" id="2.40.10.10">
    <property type="entry name" value="Trypsin-like serine proteases"/>
    <property type="match status" value="1"/>
</dbReference>
<organism evidence="2 3">
    <name type="scientific">Hordeum vulgare subsp. vulgare</name>
    <name type="common">Domesticated barley</name>
    <dbReference type="NCBI Taxonomy" id="112509"/>
    <lineage>
        <taxon>Eukaryota</taxon>
        <taxon>Viridiplantae</taxon>
        <taxon>Streptophyta</taxon>
        <taxon>Embryophyta</taxon>
        <taxon>Tracheophyta</taxon>
        <taxon>Spermatophyta</taxon>
        <taxon>Magnoliopsida</taxon>
        <taxon>Liliopsida</taxon>
        <taxon>Poales</taxon>
        <taxon>Poaceae</taxon>
        <taxon>BOP clade</taxon>
        <taxon>Pooideae</taxon>
        <taxon>Triticodae</taxon>
        <taxon>Triticeae</taxon>
        <taxon>Hordeinae</taxon>
        <taxon>Hordeum</taxon>
    </lineage>
</organism>
<dbReference type="Pfam" id="PF13365">
    <property type="entry name" value="Trypsin_2"/>
    <property type="match status" value="1"/>
</dbReference>
<dbReference type="EnsemblPlants" id="HORVU.MOREX.r3.5HG0481080.1">
    <property type="protein sequence ID" value="HORVU.MOREX.r3.5HG0481080.1"/>
    <property type="gene ID" value="HORVU.MOREX.r3.5HG0481080"/>
</dbReference>
<evidence type="ECO:0008006" key="4">
    <source>
        <dbReference type="Google" id="ProtNLM"/>
    </source>
</evidence>
<dbReference type="SMR" id="A0A287RHL6"/>
<dbReference type="InterPro" id="IPR009003">
    <property type="entry name" value="Peptidase_S1_PA"/>
</dbReference>
<gene>
    <name evidence="2" type="primary">LOC123397616</name>
</gene>
<dbReference type="ExpressionAtlas" id="A0A287RHL6">
    <property type="expression patterns" value="baseline"/>
</dbReference>
<feature type="compositionally biased region" description="Acidic residues" evidence="1">
    <location>
        <begin position="81"/>
        <end position="91"/>
    </location>
</feature>
<accession>A0A287RHL6</accession>
<dbReference type="PANTHER" id="PTHR47389:SF6">
    <property type="entry name" value="OS09G0436300 PROTEIN"/>
    <property type="match status" value="1"/>
</dbReference>
<reference evidence="3" key="1">
    <citation type="journal article" date="2012" name="Nature">
        <title>A physical, genetic and functional sequence assembly of the barley genome.</title>
        <authorList>
            <consortium name="The International Barley Genome Sequencing Consortium"/>
            <person name="Mayer K.F."/>
            <person name="Waugh R."/>
            <person name="Brown J.W."/>
            <person name="Schulman A."/>
            <person name="Langridge P."/>
            <person name="Platzer M."/>
            <person name="Fincher G.B."/>
            <person name="Muehlbauer G.J."/>
            <person name="Sato K."/>
            <person name="Close T.J."/>
            <person name="Wise R.P."/>
            <person name="Stein N."/>
        </authorList>
    </citation>
    <scope>NUCLEOTIDE SEQUENCE [LARGE SCALE GENOMIC DNA]</scope>
    <source>
        <strain evidence="3">cv. Morex</strain>
    </source>
</reference>
<keyword evidence="3" id="KW-1185">Reference proteome</keyword>
<reference evidence="2" key="2">
    <citation type="submission" date="2020-10" db="EMBL/GenBank/DDBJ databases">
        <authorList>
            <person name="Scholz U."/>
            <person name="Mascher M."/>
            <person name="Fiebig A."/>
        </authorList>
    </citation>
    <scope>NUCLEOTIDE SEQUENCE [LARGE SCALE GENOMIC DNA]</scope>
    <source>
        <strain evidence="2">cv. Morex</strain>
    </source>
</reference>
<sequence length="452" mass="49763">MESRGEEMQPATMESRGEEMPPENTRNLEEGEQQDLERQANAANRLVFLLFGDGTHSDPEPKPACPPSPSSSSSDDKDGENNSDDDDDDFSAEGLSAREAALSVSKSLVSIATYTDGDPPSTFACTGTVVSHEGSATWIITSASLIRKPEIDTEVHEPRAVKIEVLLHNKKVVKGRLLMYDLLYNVAIVSIARANLPTVMLNDLPDSYFLTPGPVVAVARKFESGRLQMKRGETLRIACRMDCDELMLSTCKVEQNFFIGGLLVDLEKRILGMNFIDKGLTTPFLPVQIVGRCLRHFKAYGEIKQPWLGIRGRSLHLLESARLEEICHKFSKPPSGVFVDMIPEASSANCGGVEVGDILNQLDGAVLHSTAQLTSLLLDKMEVAMHERRPVILKALIQRPKDGATVAAELIVAGRPPGECDTLLNNRWTLPPLTVYYWGPPDLDEWVHDDSD</sequence>
<dbReference type="Gramene" id="HORVU.MOREX.r3.5HG0481080.1">
    <property type="protein sequence ID" value="HORVU.MOREX.r3.5HG0481080.1"/>
    <property type="gene ID" value="HORVU.MOREX.r3.5HG0481080"/>
</dbReference>
<dbReference type="InParanoid" id="A0A287RHL6"/>
<evidence type="ECO:0000256" key="1">
    <source>
        <dbReference type="SAM" id="MobiDB-lite"/>
    </source>
</evidence>
<reference evidence="2" key="3">
    <citation type="submission" date="2022-01" db="UniProtKB">
        <authorList>
            <consortium name="EnsemblPlants"/>
        </authorList>
    </citation>
    <scope>IDENTIFICATION</scope>
    <source>
        <strain evidence="2">subsp. vulgare</strain>
    </source>
</reference>
<dbReference type="Gramene" id="HORVU.MOREX.r2.5HG0398720.1">
    <property type="protein sequence ID" value="HORVU.MOREX.r2.5HG0398720.1"/>
    <property type="gene ID" value="HORVU.MOREX.r2.5HG0398720"/>
</dbReference>
<feature type="region of interest" description="Disordered" evidence="1">
    <location>
        <begin position="1"/>
        <end position="91"/>
    </location>
</feature>
<dbReference type="Proteomes" id="UP000011116">
    <property type="component" value="Chromosome 5H"/>
</dbReference>
<dbReference type="InterPro" id="IPR036034">
    <property type="entry name" value="PDZ_sf"/>
</dbReference>
<dbReference type="Gene3D" id="2.30.42.10">
    <property type="match status" value="1"/>
</dbReference>
<dbReference type="InterPro" id="IPR043504">
    <property type="entry name" value="Peptidase_S1_PA_chymotrypsin"/>
</dbReference>
<dbReference type="RefSeq" id="XP_044948087.1">
    <property type="nucleotide sequence ID" value="XM_045092152.1"/>
</dbReference>
<dbReference type="STRING" id="112509.A0A287RHL6"/>
<dbReference type="SUPFAM" id="SSF50494">
    <property type="entry name" value="Trypsin-like serine proteases"/>
    <property type="match status" value="1"/>
</dbReference>
<dbReference type="SUPFAM" id="SSF50156">
    <property type="entry name" value="PDZ domain-like"/>
    <property type="match status" value="1"/>
</dbReference>
<proteinExistence type="predicted"/>
<name>A0A287RHL6_HORVV</name>
<dbReference type="AlphaFoldDB" id="A0A287RHL6"/>
<protein>
    <recommendedName>
        <fullName evidence="4">PDZ domain-containing protein</fullName>
    </recommendedName>
</protein>